<evidence type="ECO:0000256" key="3">
    <source>
        <dbReference type="ARBA" id="ARBA00022553"/>
    </source>
</evidence>
<evidence type="ECO:0000313" key="11">
    <source>
        <dbReference type="EMBL" id="WPJ95474.1"/>
    </source>
</evidence>
<accession>A0ABZ0RH18</accession>
<dbReference type="GO" id="GO:0016301">
    <property type="term" value="F:kinase activity"/>
    <property type="evidence" value="ECO:0007669"/>
    <property type="project" value="UniProtKB-KW"/>
</dbReference>
<protein>
    <recommendedName>
        <fullName evidence="2">histidine kinase</fullName>
        <ecNumber evidence="2">2.7.13.3</ecNumber>
    </recommendedName>
</protein>
<keyword evidence="9" id="KW-0812">Transmembrane</keyword>
<evidence type="ECO:0000256" key="4">
    <source>
        <dbReference type="ARBA" id="ARBA00022679"/>
    </source>
</evidence>
<dbReference type="InterPro" id="IPR036890">
    <property type="entry name" value="HATPase_C_sf"/>
</dbReference>
<keyword evidence="9" id="KW-0472">Membrane</keyword>
<evidence type="ECO:0000256" key="8">
    <source>
        <dbReference type="ARBA" id="ARBA00023012"/>
    </source>
</evidence>
<dbReference type="EC" id="2.7.13.3" evidence="2"/>
<dbReference type="EMBL" id="CP138858">
    <property type="protein sequence ID" value="WPJ95474.1"/>
    <property type="molecule type" value="Genomic_DNA"/>
</dbReference>
<dbReference type="SUPFAM" id="SSF55874">
    <property type="entry name" value="ATPase domain of HSP90 chaperone/DNA topoisomerase II/histidine kinase"/>
    <property type="match status" value="1"/>
</dbReference>
<keyword evidence="8" id="KW-0902">Two-component regulatory system</keyword>
<comment type="catalytic activity">
    <reaction evidence="1">
        <text>ATP + protein L-histidine = ADP + protein N-phospho-L-histidine.</text>
        <dbReference type="EC" id="2.7.13.3"/>
    </reaction>
</comment>
<evidence type="ECO:0000256" key="7">
    <source>
        <dbReference type="ARBA" id="ARBA00022840"/>
    </source>
</evidence>
<dbReference type="PANTHER" id="PTHR24421">
    <property type="entry name" value="NITRATE/NITRITE SENSOR PROTEIN NARX-RELATED"/>
    <property type="match status" value="1"/>
</dbReference>
<dbReference type="Proteomes" id="UP001324993">
    <property type="component" value="Chromosome"/>
</dbReference>
<keyword evidence="5" id="KW-0547">Nucleotide-binding</keyword>
<sequence>MEWPVSDIDCRYIRISVPKDAWPLDAGNNQRYISLAEIEIISEGRNVAKGKAVTIYPNKRIRNFNKLSLTDGLNHFGTILPTRDWMEQLARRHDLQVERPFVAAELNRKYARQKANLTRMSWLTILLTAGIAFALLIGRLLQMRAVLKTRERIAANLHDELSANLHALALLGEMAKNNIRTPSKLEEIVERIQNLTKSSRNATRHCTNMLKANTIGEDLPKEMRYIADRLLVNIRHQLSFEGQDHLQQLPQRTRNDLFLFYKECLTNIARHAEAEECHTCLIASASRIQLTVTDDGLGTKDTPASLKRRARFLRAQLQCERPENGGTRITLKLKIGWRQRIRQLSFLRKRHSSIAS</sequence>
<feature type="domain" description="Signal transduction histidine kinase subgroup 3 dimerisation and phosphoacceptor" evidence="10">
    <location>
        <begin position="150"/>
        <end position="210"/>
    </location>
</feature>
<dbReference type="InterPro" id="IPR011712">
    <property type="entry name" value="Sig_transdc_His_kin_sub3_dim/P"/>
</dbReference>
<organism evidence="11 12">
    <name type="scientific">Coraliomargarita algicola</name>
    <dbReference type="NCBI Taxonomy" id="3092156"/>
    <lineage>
        <taxon>Bacteria</taxon>
        <taxon>Pseudomonadati</taxon>
        <taxon>Verrucomicrobiota</taxon>
        <taxon>Opitutia</taxon>
        <taxon>Puniceicoccales</taxon>
        <taxon>Coraliomargaritaceae</taxon>
        <taxon>Coraliomargarita</taxon>
    </lineage>
</organism>
<proteinExistence type="predicted"/>
<dbReference type="Gene3D" id="3.30.565.10">
    <property type="entry name" value="Histidine kinase-like ATPase, C-terminal domain"/>
    <property type="match status" value="1"/>
</dbReference>
<dbReference type="Pfam" id="PF07730">
    <property type="entry name" value="HisKA_3"/>
    <property type="match status" value="1"/>
</dbReference>
<evidence type="ECO:0000259" key="10">
    <source>
        <dbReference type="Pfam" id="PF07730"/>
    </source>
</evidence>
<keyword evidence="7" id="KW-0067">ATP-binding</keyword>
<evidence type="ECO:0000256" key="2">
    <source>
        <dbReference type="ARBA" id="ARBA00012438"/>
    </source>
</evidence>
<reference evidence="11 12" key="1">
    <citation type="submission" date="2023-11" db="EMBL/GenBank/DDBJ databases">
        <title>Coraliomargarita sp. nov., isolated from marine algae.</title>
        <authorList>
            <person name="Lee J.K."/>
            <person name="Baek J.H."/>
            <person name="Kim J.M."/>
            <person name="Choi D.G."/>
            <person name="Jeon C.O."/>
        </authorList>
    </citation>
    <scope>NUCLEOTIDE SEQUENCE [LARGE SCALE GENOMIC DNA]</scope>
    <source>
        <strain evidence="11 12">J2-16</strain>
    </source>
</reference>
<feature type="transmembrane region" description="Helical" evidence="9">
    <location>
        <begin position="120"/>
        <end position="141"/>
    </location>
</feature>
<evidence type="ECO:0000313" key="12">
    <source>
        <dbReference type="Proteomes" id="UP001324993"/>
    </source>
</evidence>
<dbReference type="CDD" id="cd16917">
    <property type="entry name" value="HATPase_UhpB-NarQ-NarX-like"/>
    <property type="match status" value="1"/>
</dbReference>
<dbReference type="RefSeq" id="WP_319832354.1">
    <property type="nucleotide sequence ID" value="NZ_CP138858.1"/>
</dbReference>
<evidence type="ECO:0000256" key="9">
    <source>
        <dbReference type="SAM" id="Phobius"/>
    </source>
</evidence>
<dbReference type="Gene3D" id="1.20.5.1930">
    <property type="match status" value="1"/>
</dbReference>
<keyword evidence="3" id="KW-0597">Phosphoprotein</keyword>
<evidence type="ECO:0000256" key="1">
    <source>
        <dbReference type="ARBA" id="ARBA00000085"/>
    </source>
</evidence>
<name>A0ABZ0RH18_9BACT</name>
<keyword evidence="12" id="KW-1185">Reference proteome</keyword>
<evidence type="ECO:0000256" key="6">
    <source>
        <dbReference type="ARBA" id="ARBA00022777"/>
    </source>
</evidence>
<dbReference type="PANTHER" id="PTHR24421:SF10">
    <property type="entry name" value="NITRATE_NITRITE SENSOR PROTEIN NARQ"/>
    <property type="match status" value="1"/>
</dbReference>
<keyword evidence="6 11" id="KW-0418">Kinase</keyword>
<dbReference type="InterPro" id="IPR050482">
    <property type="entry name" value="Sensor_HK_TwoCompSys"/>
</dbReference>
<keyword evidence="9" id="KW-1133">Transmembrane helix</keyword>
<keyword evidence="4" id="KW-0808">Transferase</keyword>
<evidence type="ECO:0000256" key="5">
    <source>
        <dbReference type="ARBA" id="ARBA00022741"/>
    </source>
</evidence>
<gene>
    <name evidence="11" type="ORF">SH580_18810</name>
</gene>